<keyword evidence="2" id="KW-1185">Reference proteome</keyword>
<evidence type="ECO:0000313" key="1">
    <source>
        <dbReference type="EMBL" id="GBO29758.1"/>
    </source>
</evidence>
<dbReference type="Proteomes" id="UP000499080">
    <property type="component" value="Unassembled WGS sequence"/>
</dbReference>
<dbReference type="AlphaFoldDB" id="A0A4Y2VZI8"/>
<name>A0A4Y2VZI8_ARAVE</name>
<accession>A0A4Y2VZI8</accession>
<reference evidence="1 2" key="1">
    <citation type="journal article" date="2019" name="Sci. Rep.">
        <title>Orb-weaving spider Araneus ventricosus genome elucidates the spidroin gene catalogue.</title>
        <authorList>
            <person name="Kono N."/>
            <person name="Nakamura H."/>
            <person name="Ohtoshi R."/>
            <person name="Moran D.A.P."/>
            <person name="Shinohara A."/>
            <person name="Yoshida Y."/>
            <person name="Fujiwara M."/>
            <person name="Mori M."/>
            <person name="Tomita M."/>
            <person name="Arakawa K."/>
        </authorList>
    </citation>
    <scope>NUCLEOTIDE SEQUENCE [LARGE SCALE GENOMIC DNA]</scope>
</reference>
<sequence length="104" mass="12404">MVASWFISNNEKNSRKITLGEVNFDKLKLYCFLKKSIQRRGYAKHDKAPSREFQLQFLFKNVLLMLLGPLVYFNNGNKWIIVISDYFTRYAEAYQFAAYFRAQQ</sequence>
<organism evidence="1 2">
    <name type="scientific">Araneus ventricosus</name>
    <name type="common">Orbweaver spider</name>
    <name type="synonym">Epeira ventricosa</name>
    <dbReference type="NCBI Taxonomy" id="182803"/>
    <lineage>
        <taxon>Eukaryota</taxon>
        <taxon>Metazoa</taxon>
        <taxon>Ecdysozoa</taxon>
        <taxon>Arthropoda</taxon>
        <taxon>Chelicerata</taxon>
        <taxon>Arachnida</taxon>
        <taxon>Araneae</taxon>
        <taxon>Araneomorphae</taxon>
        <taxon>Entelegynae</taxon>
        <taxon>Araneoidea</taxon>
        <taxon>Araneidae</taxon>
        <taxon>Araneus</taxon>
    </lineage>
</organism>
<evidence type="ECO:0000313" key="2">
    <source>
        <dbReference type="Proteomes" id="UP000499080"/>
    </source>
</evidence>
<comment type="caution">
    <text evidence="1">The sequence shown here is derived from an EMBL/GenBank/DDBJ whole genome shotgun (WGS) entry which is preliminary data.</text>
</comment>
<dbReference type="EMBL" id="BGPR01052930">
    <property type="protein sequence ID" value="GBO29758.1"/>
    <property type="molecule type" value="Genomic_DNA"/>
</dbReference>
<proteinExistence type="predicted"/>
<evidence type="ECO:0008006" key="3">
    <source>
        <dbReference type="Google" id="ProtNLM"/>
    </source>
</evidence>
<protein>
    <recommendedName>
        <fullName evidence="3">Integrase catalytic domain-containing protein</fullName>
    </recommendedName>
</protein>
<gene>
    <name evidence="1" type="ORF">AVEN_250921_1</name>
</gene>